<dbReference type="EMBL" id="MUXU01000033">
    <property type="protein sequence ID" value="OOR90185.1"/>
    <property type="molecule type" value="Genomic_DNA"/>
</dbReference>
<keyword evidence="3 6" id="KW-0808">Transferase</keyword>
<evidence type="ECO:0000256" key="3">
    <source>
        <dbReference type="ARBA" id="ARBA00022679"/>
    </source>
</evidence>
<evidence type="ECO:0000313" key="6">
    <source>
        <dbReference type="EMBL" id="STZ14598.1"/>
    </source>
</evidence>
<dbReference type="PANTHER" id="PTHR43179">
    <property type="entry name" value="RHAMNOSYLTRANSFERASE WBBL"/>
    <property type="match status" value="1"/>
</dbReference>
<dbReference type="GO" id="GO:0016757">
    <property type="term" value="F:glycosyltransferase activity"/>
    <property type="evidence" value="ECO:0007669"/>
    <property type="project" value="UniProtKB-KW"/>
</dbReference>
<evidence type="ECO:0000313" key="7">
    <source>
        <dbReference type="Proteomes" id="UP000190435"/>
    </source>
</evidence>
<dbReference type="PANTHER" id="PTHR43179:SF12">
    <property type="entry name" value="GALACTOFURANOSYLTRANSFERASE GLFT2"/>
    <property type="match status" value="1"/>
</dbReference>
<proteinExistence type="inferred from homology"/>
<evidence type="ECO:0000313" key="5">
    <source>
        <dbReference type="EMBL" id="OOR90185.1"/>
    </source>
</evidence>
<dbReference type="InterPro" id="IPR029044">
    <property type="entry name" value="Nucleotide-diphossugar_trans"/>
</dbReference>
<dbReference type="SUPFAM" id="SSF53756">
    <property type="entry name" value="UDP-Glycosyltransferase/glycogen phosphorylase"/>
    <property type="match status" value="1"/>
</dbReference>
<organism evidence="5 7">
    <name type="scientific">Moraxella caviae</name>
    <dbReference type="NCBI Taxonomy" id="34060"/>
    <lineage>
        <taxon>Bacteria</taxon>
        <taxon>Pseudomonadati</taxon>
        <taxon>Pseudomonadota</taxon>
        <taxon>Gammaproteobacteria</taxon>
        <taxon>Moraxellales</taxon>
        <taxon>Moraxellaceae</taxon>
        <taxon>Moraxella</taxon>
    </lineage>
</organism>
<comment type="similarity">
    <text evidence="1">Belongs to the glycosyltransferase 2 family.</text>
</comment>
<dbReference type="STRING" id="34060.B0181_04735"/>
<dbReference type="Proteomes" id="UP000190435">
    <property type="component" value="Unassembled WGS sequence"/>
</dbReference>
<dbReference type="SUPFAM" id="SSF53448">
    <property type="entry name" value="Nucleotide-diphospho-sugar transferases"/>
    <property type="match status" value="1"/>
</dbReference>
<reference evidence="6 8" key="2">
    <citation type="submission" date="2018-06" db="EMBL/GenBank/DDBJ databases">
        <authorList>
            <consortium name="Pathogen Informatics"/>
            <person name="Doyle S."/>
        </authorList>
    </citation>
    <scope>NUCLEOTIDE SEQUENCE [LARGE SCALE GENOMIC DNA]</scope>
    <source>
        <strain evidence="6 8">NCTC10293</strain>
    </source>
</reference>
<dbReference type="InterPro" id="IPR001173">
    <property type="entry name" value="Glyco_trans_2-like"/>
</dbReference>
<gene>
    <name evidence="5" type="ORF">B0181_04735</name>
    <name evidence="6" type="ORF">NCTC10293_02193</name>
</gene>
<dbReference type="Gene3D" id="3.40.50.2000">
    <property type="entry name" value="Glycogen Phosphorylase B"/>
    <property type="match status" value="1"/>
</dbReference>
<dbReference type="Gene3D" id="3.90.550.10">
    <property type="entry name" value="Spore Coat Polysaccharide Biosynthesis Protein SpsA, Chain A"/>
    <property type="match status" value="1"/>
</dbReference>
<name>A0A1T0A3B5_9GAMM</name>
<sequence>MKTLQRSRPIQPSESEWTSLKSNYTANYRNAVVDVLIPVYGAPDDTLRCIYSVLTARTKTPFNLLVIEDRGPDDNLRVKLRELSQKFQFEYHEHKENKGFVLTCNYGFDLHPDRDVVLLNSDTEVYDDWLDNLLACADKNPTAGTITAMSNSATICSYPTFVEDYPYQYDISDAELSKLFIEANQLEVVDAPTGVGFCMYVRRACLNQIGYFDYESFGKGYGEENDLCVRAEKAGWRNLIAGGVFVRHHGSSSFSSEVREERVKHAIQVIKKLHPNYLKDVSSFIESDTPFVFRNRVDMKRLENFIQDKPVILFVTHNLGGGTEKHHLEMVEKLKAEGFAVISIKPNKRKRAAIYLDGIYALPNIKVPTDTEQLVAFLTNFDLLQFVHFQHIKGYSVDFINNLIDALGRTNIAYYYTVHDYLPICPQITLIKPNEFIFCGEPKEQECNACIASNEDAQPFGCDIQKWRQWYDNILKGAKKVFVPDEDVKWRLQRYFKDLPIYVRPHFDTWPSATHQKQRSDMRNTRRIGILGAIGPHKGFYLLLNIARKCKELDLDITFVVIGYTADNDMLTSLGNVEILGEYQDNELQEKINQANLDVIWFPAVWPETYSYTLSAALSIHNMPIIAFDFGAIARRLKEVGGTLIPIEKMLNPAQIIPYLLLDFQHCQFNNITVSNSYNSMYDDYYAEK</sequence>
<evidence type="ECO:0000259" key="4">
    <source>
        <dbReference type="Pfam" id="PF00535"/>
    </source>
</evidence>
<dbReference type="AlphaFoldDB" id="A0A1T0A3B5"/>
<feature type="domain" description="Glycosyltransferase 2-like" evidence="4">
    <location>
        <begin position="35"/>
        <end position="149"/>
    </location>
</feature>
<dbReference type="RefSeq" id="WP_078276338.1">
    <property type="nucleotide sequence ID" value="NZ_CAACXO010000030.1"/>
</dbReference>
<dbReference type="EMBL" id="UGQE01000004">
    <property type="protein sequence ID" value="STZ14598.1"/>
    <property type="molecule type" value="Genomic_DNA"/>
</dbReference>
<reference evidence="5 7" key="1">
    <citation type="submission" date="2017-02" db="EMBL/GenBank/DDBJ databases">
        <title>Draft genome sequence of Moraxella caviae CCUG 355 type strain.</title>
        <authorList>
            <person name="Engstrom-Jakobsson H."/>
            <person name="Salva-Serra F."/>
            <person name="Thorell K."/>
            <person name="Gonzales-Siles L."/>
            <person name="Karlsson R."/>
            <person name="Boulund F."/>
            <person name="Engstrand L."/>
            <person name="Moore E."/>
        </authorList>
    </citation>
    <scope>NUCLEOTIDE SEQUENCE [LARGE SCALE GENOMIC DNA]</scope>
    <source>
        <strain evidence="5 7">CCUG 355</strain>
    </source>
</reference>
<evidence type="ECO:0000313" key="8">
    <source>
        <dbReference type="Proteomes" id="UP000255279"/>
    </source>
</evidence>
<keyword evidence="7" id="KW-1185">Reference proteome</keyword>
<evidence type="ECO:0000256" key="2">
    <source>
        <dbReference type="ARBA" id="ARBA00022676"/>
    </source>
</evidence>
<evidence type="ECO:0000256" key="1">
    <source>
        <dbReference type="ARBA" id="ARBA00006739"/>
    </source>
</evidence>
<keyword evidence="2" id="KW-0328">Glycosyltransferase</keyword>
<dbReference type="Pfam" id="PF00535">
    <property type="entry name" value="Glycos_transf_2"/>
    <property type="match status" value="1"/>
</dbReference>
<accession>A0A1T0A3B5</accession>
<protein>
    <submittedName>
        <fullName evidence="6">Mycofactocin system glycosyltransferase</fullName>
    </submittedName>
</protein>
<dbReference type="OrthoDB" id="5123492at2"/>
<dbReference type="Proteomes" id="UP000255279">
    <property type="component" value="Unassembled WGS sequence"/>
</dbReference>